<dbReference type="AlphaFoldDB" id="A0A2J8RLZ9"/>
<accession>A0A2J8RLZ9</accession>
<organism evidence="2">
    <name type="scientific">Pongo abelii</name>
    <name type="common">Sumatran orangutan</name>
    <name type="synonym">Pongo pygmaeus abelii</name>
    <dbReference type="NCBI Taxonomy" id="9601"/>
    <lineage>
        <taxon>Eukaryota</taxon>
        <taxon>Metazoa</taxon>
        <taxon>Chordata</taxon>
        <taxon>Craniata</taxon>
        <taxon>Vertebrata</taxon>
        <taxon>Euteleostomi</taxon>
        <taxon>Mammalia</taxon>
        <taxon>Eutheria</taxon>
        <taxon>Euarchontoglires</taxon>
        <taxon>Primates</taxon>
        <taxon>Haplorrhini</taxon>
        <taxon>Catarrhini</taxon>
        <taxon>Hominidae</taxon>
        <taxon>Pongo</taxon>
    </lineage>
</organism>
<reference evidence="2" key="1">
    <citation type="submission" date="2017-12" db="EMBL/GenBank/DDBJ databases">
        <title>High-resolution comparative analysis of great ape genomes.</title>
        <authorList>
            <person name="Pollen A."/>
            <person name="Hastie A."/>
            <person name="Hormozdiari F."/>
            <person name="Dougherty M."/>
            <person name="Liu R."/>
            <person name="Chaisson M."/>
            <person name="Hoppe E."/>
            <person name="Hill C."/>
            <person name="Pang A."/>
            <person name="Hillier L."/>
            <person name="Baker C."/>
            <person name="Armstrong J."/>
            <person name="Shendure J."/>
            <person name="Paten B."/>
            <person name="Wilson R."/>
            <person name="Chao H."/>
            <person name="Schneider V."/>
            <person name="Ventura M."/>
            <person name="Kronenberg Z."/>
            <person name="Murali S."/>
            <person name="Gordon D."/>
            <person name="Cantsilieris S."/>
            <person name="Munson K."/>
            <person name="Nelson B."/>
            <person name="Raja A."/>
            <person name="Underwood J."/>
            <person name="Diekhans M."/>
            <person name="Fiddes I."/>
            <person name="Haussler D."/>
            <person name="Eichler E."/>
        </authorList>
    </citation>
    <scope>NUCLEOTIDE SEQUENCE [LARGE SCALE GENOMIC DNA]</scope>
    <source>
        <strain evidence="2">Susie</strain>
    </source>
</reference>
<protein>
    <submittedName>
        <fullName evidence="2">FAM3A isoform 16</fullName>
    </submittedName>
</protein>
<gene>
    <name evidence="2" type="ORF">CR201_G0049950</name>
</gene>
<sequence>MRLAGPLRIVALVVSVGLTWIVVSILLGGPGSGFPRIQQLFTSPESSVTADLR</sequence>
<keyword evidence="1" id="KW-0812">Transmembrane</keyword>
<dbReference type="EMBL" id="NDHI03003672">
    <property type="protein sequence ID" value="PNJ09557.1"/>
    <property type="molecule type" value="Genomic_DNA"/>
</dbReference>
<keyword evidence="1" id="KW-0472">Membrane</keyword>
<evidence type="ECO:0000313" key="2">
    <source>
        <dbReference type="EMBL" id="PNJ09557.1"/>
    </source>
</evidence>
<keyword evidence="1" id="KW-1133">Transmembrane helix</keyword>
<proteinExistence type="predicted"/>
<evidence type="ECO:0000256" key="1">
    <source>
        <dbReference type="SAM" id="Phobius"/>
    </source>
</evidence>
<name>A0A2J8RLZ9_PONAB</name>
<feature type="transmembrane region" description="Helical" evidence="1">
    <location>
        <begin position="7"/>
        <end position="27"/>
    </location>
</feature>
<comment type="caution">
    <text evidence="2">The sequence shown here is derived from an EMBL/GenBank/DDBJ whole genome shotgun (WGS) entry which is preliminary data.</text>
</comment>